<proteinExistence type="predicted"/>
<organism evidence="2 3">
    <name type="scientific">Labeo rohita</name>
    <name type="common">Indian major carp</name>
    <name type="synonym">Cyprinus rohita</name>
    <dbReference type="NCBI Taxonomy" id="84645"/>
    <lineage>
        <taxon>Eukaryota</taxon>
        <taxon>Metazoa</taxon>
        <taxon>Chordata</taxon>
        <taxon>Craniata</taxon>
        <taxon>Vertebrata</taxon>
        <taxon>Euteleostomi</taxon>
        <taxon>Actinopterygii</taxon>
        <taxon>Neopterygii</taxon>
        <taxon>Teleostei</taxon>
        <taxon>Ostariophysi</taxon>
        <taxon>Cypriniformes</taxon>
        <taxon>Cyprinidae</taxon>
        <taxon>Labeoninae</taxon>
        <taxon>Labeonini</taxon>
        <taxon>Labeo</taxon>
    </lineage>
</organism>
<feature type="region of interest" description="Disordered" evidence="1">
    <location>
        <begin position="249"/>
        <end position="290"/>
    </location>
</feature>
<dbReference type="Proteomes" id="UP000830375">
    <property type="component" value="Unassembled WGS sequence"/>
</dbReference>
<feature type="region of interest" description="Disordered" evidence="1">
    <location>
        <begin position="332"/>
        <end position="386"/>
    </location>
</feature>
<gene>
    <name evidence="2" type="ORF">H4Q32_019153</name>
</gene>
<evidence type="ECO:0000313" key="3">
    <source>
        <dbReference type="Proteomes" id="UP000830375"/>
    </source>
</evidence>
<evidence type="ECO:0000256" key="1">
    <source>
        <dbReference type="SAM" id="MobiDB-lite"/>
    </source>
</evidence>
<protein>
    <submittedName>
        <fullName evidence="2">Serine-rich 25 kDa antigen protein</fullName>
    </submittedName>
</protein>
<reference evidence="2 3" key="1">
    <citation type="submission" date="2022-01" db="EMBL/GenBank/DDBJ databases">
        <title>A high-quality chromosome-level genome assembly of rohu carp, Labeo rohita.</title>
        <authorList>
            <person name="Arick M.A. II"/>
            <person name="Hsu C.-Y."/>
            <person name="Magbanua Z."/>
            <person name="Pechanova O."/>
            <person name="Grover C."/>
            <person name="Miller E."/>
            <person name="Thrash A."/>
            <person name="Ezzel L."/>
            <person name="Alam S."/>
            <person name="Benzie J."/>
            <person name="Hamilton M."/>
            <person name="Karsi A."/>
            <person name="Lawrence M.L."/>
            <person name="Peterson D.G."/>
        </authorList>
    </citation>
    <scope>NUCLEOTIDE SEQUENCE [LARGE SCALE GENOMIC DNA]</scope>
    <source>
        <strain evidence="3">BAU-BD-2019</strain>
        <tissue evidence="2">Blood</tissue>
    </source>
</reference>
<feature type="compositionally biased region" description="Basic and acidic residues" evidence="1">
    <location>
        <begin position="262"/>
        <end position="282"/>
    </location>
</feature>
<dbReference type="EMBL" id="JACTAM010000021">
    <property type="protein sequence ID" value="KAI2651130.1"/>
    <property type="molecule type" value="Genomic_DNA"/>
</dbReference>
<name>A0ABQ8LKC5_LABRO</name>
<comment type="caution">
    <text evidence="2">The sequence shown here is derived from an EMBL/GenBank/DDBJ whole genome shotgun (WGS) entry which is preliminary data.</text>
</comment>
<keyword evidence="3" id="KW-1185">Reference proteome</keyword>
<evidence type="ECO:0000313" key="2">
    <source>
        <dbReference type="EMBL" id="KAI2651130.1"/>
    </source>
</evidence>
<accession>A0ABQ8LKC5</accession>
<sequence>MNLVLISSLLATRAAANHYLHKYEALPTIRGRFILVLFPRLVISSCLPAACPGPFARRGFNPLPCRSDSAHPSYELSPVSLDYPFASSLGLCSPLIDPRLLHRLFFVCLAPHIPVCDCFDPACFCLVIIKARTWIRPFHVSLTTLQNTQSQKDPAAFPAETGKEECDNAVMAAVRFSQPQAPGYSSLLIATPVCKPASEMAATPERAHVMAATAERQSCKVTAGLHEPSQVTAGLYEPSQVTAAVPGSSLISAGHPESSHISSDHPEPRHVSSDRPEPRHISSDTPRSRPIMMASVLDPPLVSVWAASIPVASAPLNPTIKESAPEVSSVHKSAPEVSSVHKSAPEVSSVHKSSPEVLSVHKSAPEVSSVHKSAPEVSSDHESAPVPPEVAVLVAEPPKGATDTTIESPVVAAFATEPLEVAASTAASSAALMPATVSPEVAAETAEPYKMGRSAITPCTVVAPSNTHLACVFMPGPELATEAVYELSVCPVPTMEAINELSARPVTAIKAVSELSARPVTAMEAINELSARPVTAMEAISELSTRPVTAMEAINELSARPVTTIEAVIELSAPSISSAPTETAVKPTVFPASLLFALSASSVPVFPRSQSMLWVFEPPWWVPGSPAVSWGAPGPPALPWRAPAPPWRAPGPSAPPWRAPGPSVPPWWAPAPSTLPWVSSVLLWWSSAPPWGSSVASALLGWSLAHPARSVLPQSPDLTLCLVVRTLLAPHMNSRLSHWITRLPHPLDYVRH</sequence>